<dbReference type="RefSeq" id="XP_034240977.1">
    <property type="nucleotide sequence ID" value="XM_034385086.1"/>
</dbReference>
<feature type="compositionally biased region" description="Basic and acidic residues" evidence="1">
    <location>
        <begin position="1590"/>
        <end position="1599"/>
    </location>
</feature>
<feature type="compositionally biased region" description="Basic and acidic residues" evidence="1">
    <location>
        <begin position="1359"/>
        <end position="1433"/>
    </location>
</feature>
<evidence type="ECO:0000256" key="1">
    <source>
        <dbReference type="SAM" id="MobiDB-lite"/>
    </source>
</evidence>
<evidence type="ECO:0000313" key="4">
    <source>
        <dbReference type="RefSeq" id="XP_034240977.1"/>
    </source>
</evidence>
<feature type="region of interest" description="Disordered" evidence="1">
    <location>
        <begin position="770"/>
        <end position="798"/>
    </location>
</feature>
<feature type="compositionally biased region" description="Basic residues" evidence="1">
    <location>
        <begin position="851"/>
        <end position="860"/>
    </location>
</feature>
<feature type="region of interest" description="Disordered" evidence="1">
    <location>
        <begin position="851"/>
        <end position="878"/>
    </location>
</feature>
<dbReference type="OrthoDB" id="8197951at2759"/>
<feature type="compositionally biased region" description="Polar residues" evidence="1">
    <location>
        <begin position="1639"/>
        <end position="1655"/>
    </location>
</feature>
<name>A0A6P8Z338_THRPL</name>
<dbReference type="Proteomes" id="UP000515158">
    <property type="component" value="Unplaced"/>
</dbReference>
<reference evidence="3 4" key="1">
    <citation type="submission" date="2025-04" db="UniProtKB">
        <authorList>
            <consortium name="RefSeq"/>
        </authorList>
    </citation>
    <scope>IDENTIFICATION</scope>
    <source>
        <tissue evidence="3 4">Total insect</tissue>
    </source>
</reference>
<gene>
    <name evidence="3 4" type="primary">LOC117645125</name>
</gene>
<feature type="compositionally biased region" description="Basic and acidic residues" evidence="1">
    <location>
        <begin position="1209"/>
        <end position="1352"/>
    </location>
</feature>
<sequence>MEVVAGDLPFQRRNVVEWSHRDRLTGALERARRETNHWSASTATAIHNYGKVVDHRALNMADGRVQQTQRKQLEVFSTQVPGGSLQVIRSSTTSSSRSSVQFTQMSGGTWASVPDVDSGFGDLQLSLHPLDLSSEKTKASVGRSIGWRRPPTRAPRGKPQPDAANEKHVEITVEEDDDKPSDGAPIISFPSDDDSSDRTTSASVISAVTRHSIAESRKSCSSENLSKVADAEAADGGVNGFLGRSSVLRRSLQYTRPPDFPTGSGASVSVRRMREEIEARGVQVGGQVGGQVGAAPAPAAPQPPSAVPKEETLDKVKRLVSDSIATQNHSFVTVKSLAEVRGRLRSKAVDAKPANGEDADAAPQSYVFGVKDVKDAKDKMVNGGGVKSEEWYRRRKSYGFEPDLPPQNQELISLKESKEDSWSDSGSTFKTTAAFSVSPLLKHLDTIKRSKDAANQIARPASLYDKADSAVEEAPRLEDADKAPKKTVVKLVGEDSDMDRRRDLLRRRAERNGRNLTEPVSVSIPVVANDAVTVKAEPALIINGFHYDDDAKEDKRHSIAVVDMEEAVRDKLGHSAYLSDSAEDAAVAKNKKRVEFSKTEVHFAAEPGRFNLVSTDDKPPPTNIVRGRRRQKLLAEQRIAMNRSGLPEVRFGDEQKAADDDKPAKPTGVITVTMEGKLSPDASERLQQHPLAKNAAKDDGVVRCTVSADPDNVVPMWRSTVTLKSNSFANANERKSDGEAEFQRLLKSLRPTGKRGISSVEPVPEITVTTSRSPTVRPKGFSTTVNVGPPETNGVDRDPVAFVSQHTVSRGASEQKSALHSLKLSRLAPMLAPLVLESTPLVLLANNNNNRPRRRARAAPRRSLASQGSEDEDLSDDSLQADAEVRSYMVEKSRLVAHLDLSPQGRFTPSPELGSPRLPGLHAAVDACDSRDSREKASYRHHASKAERLVQQDAAPAAPTLERLARLEPPRVSSPNSVYVVPEQRRSGFTAVLEPRSDFRTPSPVLPKSFSLVDSVARKTDPQRDAGLAERTVSVRELLTRMAKAENKVDAMVDAQAKKERIIEVVAAATDSASESDAPAPHWKRYSEAERAERVNGGLPVTDSVIFGDYRPTSPADVTLTSTRRLQPLGRASVKDLLKEGGAVRALGRSTVVDVAKDEGASPRVRQPRQPSPLVPQVELLEGRELLHSRAQPGGLGHHVDEVERFLRSERDHHDHHHDERRPRSRADDRARRPRSRSRDAENHRLRELERRSPGLREIERNSPDKERLREIERRGPEKDRLREIERRSPDKDRLREIERRSPDKDRLREIERRSPEKDRLREVDRRSPDKLFSEHGDARRRRSREELCVKEGRRRSRSRDELLDVVADREKRSRSRDPQRSRSRSQDELEVDRRHRSRSRDELEAHREPQHRSHSRDEHRDRERSADAESKQRRSSTFETSNHRQRSRSRDDQKREAGGRNREHGDGVNGDVEDKSRRLADKLEARLEAKVTSGDRKRPEANAAREERRHCKCAHRSDPRDKEAKNRGTAAERSRTHDKACLRAEGRPRAERAGDKDKDKAEKVVRKTRSHVAAMASPIASLVTKPSRRQNDSKKSGDIHIVIEPIRPVRRAVAPAKQSSGSVSSPHSKAPAKAVLSQKRSAGTVSDSNSSLSQGRAAGNHLSVSEATRPARRNHRKHTIDS</sequence>
<organism evidence="4">
    <name type="scientific">Thrips palmi</name>
    <name type="common">Melon thrips</name>
    <dbReference type="NCBI Taxonomy" id="161013"/>
    <lineage>
        <taxon>Eukaryota</taxon>
        <taxon>Metazoa</taxon>
        <taxon>Ecdysozoa</taxon>
        <taxon>Arthropoda</taxon>
        <taxon>Hexapoda</taxon>
        <taxon>Insecta</taxon>
        <taxon>Pterygota</taxon>
        <taxon>Neoptera</taxon>
        <taxon>Paraneoptera</taxon>
        <taxon>Thysanoptera</taxon>
        <taxon>Terebrantia</taxon>
        <taxon>Thripoidea</taxon>
        <taxon>Thripidae</taxon>
        <taxon>Thrips</taxon>
    </lineage>
</organism>
<protein>
    <submittedName>
        <fullName evidence="3 4">Uncharacterized protein LOC117645125 isoform X1</fullName>
    </submittedName>
</protein>
<feature type="region of interest" description="Disordered" evidence="1">
    <location>
        <begin position="89"/>
        <end position="111"/>
    </location>
</feature>
<evidence type="ECO:0000313" key="2">
    <source>
        <dbReference type="Proteomes" id="UP000515158"/>
    </source>
</evidence>
<evidence type="ECO:0000313" key="3">
    <source>
        <dbReference type="RefSeq" id="XP_034240976.1"/>
    </source>
</evidence>
<keyword evidence="2" id="KW-1185">Reference proteome</keyword>
<feature type="compositionally biased region" description="Low complexity" evidence="1">
    <location>
        <begin position="89"/>
        <end position="99"/>
    </location>
</feature>
<feature type="region of interest" description="Disordered" evidence="1">
    <location>
        <begin position="134"/>
        <end position="203"/>
    </location>
</feature>
<feature type="compositionally biased region" description="Basic and acidic residues" evidence="1">
    <location>
        <begin position="1449"/>
        <end position="1566"/>
    </location>
</feature>
<feature type="compositionally biased region" description="Polar residues" evidence="1">
    <location>
        <begin position="1618"/>
        <end position="1628"/>
    </location>
</feature>
<dbReference type="KEGG" id="tpal:117645125"/>
<dbReference type="GeneID" id="117645125"/>
<feature type="compositionally biased region" description="Polar residues" evidence="1">
    <location>
        <begin position="100"/>
        <end position="109"/>
    </location>
</feature>
<dbReference type="RefSeq" id="XP_034240976.1">
    <property type="nucleotide sequence ID" value="XM_034385085.1"/>
</dbReference>
<proteinExistence type="predicted"/>
<feature type="compositionally biased region" description="Basic residues" evidence="1">
    <location>
        <begin position="1671"/>
        <end position="1683"/>
    </location>
</feature>
<accession>A0A6P8Z338</accession>
<feature type="region of interest" description="Disordered" evidence="1">
    <location>
        <begin position="1209"/>
        <end position="1683"/>
    </location>
</feature>